<dbReference type="AlphaFoldDB" id="A0A550BSA4"/>
<sequence>MEKLFNSFKECFPFRTTRTGAKYSAFYSVNNPAFDLDQLYANAIASQDQDEADVPAADAAATAFADHPQHDRAPSAEDAPSNHSSPLSSLPSSRAPSPHRPSDPPVALEPPIAAKRKRPSQKPKAPKKKKALAKPLYPPPPPPAPSPDLSGYHPIVGGASQAKKRRSRTNRAKNARRSDGWIAPELRPVDARHLERAKEEEVNVDLLNDMPVTSTAFTAKREDGETKLYTREELVNKHGMRYCEWDGETPTGIVSPDGRTFAVLAGKPKDPEWDSVAESLAESIAAAADHITFPSAAKDHRRGKFGAQAQGVSHGGGQTEPANLKHTVALTAVLAYLVALPAMIRVAHFASSAFACWAPRLFAYYAQTMLTLFTFDPSLERNFPRSIFACLTINFGPRTVTYRHRDFGNLPFGWCAITALGKFNPDLGGDLVLWECGLVVRFPPGSTVLIPSAIINHSNTVIGREETRYSVTQYSSGALFRWVEHGCMLDDKYCMLDDKYYASLSCKDLLAAEEANEARWKNSMQMWSTMDELKARARDIS</sequence>
<evidence type="ECO:0000313" key="3">
    <source>
        <dbReference type="Proteomes" id="UP000320762"/>
    </source>
</evidence>
<protein>
    <submittedName>
        <fullName evidence="2">Uncharacterized protein</fullName>
    </submittedName>
</protein>
<dbReference type="Proteomes" id="UP000320762">
    <property type="component" value="Unassembled WGS sequence"/>
</dbReference>
<dbReference type="OrthoDB" id="3202607at2759"/>
<dbReference type="STRING" id="97359.A0A550BSA4"/>
<evidence type="ECO:0000313" key="2">
    <source>
        <dbReference type="EMBL" id="TRM55410.1"/>
    </source>
</evidence>
<comment type="caution">
    <text evidence="2">The sequence shown here is derived from an EMBL/GenBank/DDBJ whole genome shotgun (WGS) entry which is preliminary data.</text>
</comment>
<feature type="compositionally biased region" description="Basic residues" evidence="1">
    <location>
        <begin position="162"/>
        <end position="175"/>
    </location>
</feature>
<feature type="compositionally biased region" description="Basic residues" evidence="1">
    <location>
        <begin position="114"/>
        <end position="132"/>
    </location>
</feature>
<reference evidence="2 3" key="1">
    <citation type="journal article" date="2019" name="New Phytol.">
        <title>Comparative genomics reveals unique wood-decay strategies and fruiting body development in the Schizophyllaceae.</title>
        <authorList>
            <person name="Almasi E."/>
            <person name="Sahu N."/>
            <person name="Krizsan K."/>
            <person name="Balint B."/>
            <person name="Kovacs G.M."/>
            <person name="Kiss B."/>
            <person name="Cseklye J."/>
            <person name="Drula E."/>
            <person name="Henrissat B."/>
            <person name="Nagy I."/>
            <person name="Chovatia M."/>
            <person name="Adam C."/>
            <person name="LaButti K."/>
            <person name="Lipzen A."/>
            <person name="Riley R."/>
            <person name="Grigoriev I.V."/>
            <person name="Nagy L.G."/>
        </authorList>
    </citation>
    <scope>NUCLEOTIDE SEQUENCE [LARGE SCALE GENOMIC DNA]</scope>
    <source>
        <strain evidence="2 3">NL-1724</strain>
    </source>
</reference>
<feature type="compositionally biased region" description="Pro residues" evidence="1">
    <location>
        <begin position="136"/>
        <end position="146"/>
    </location>
</feature>
<keyword evidence="3" id="KW-1185">Reference proteome</keyword>
<name>A0A550BSA4_9AGAR</name>
<feature type="region of interest" description="Disordered" evidence="1">
    <location>
        <begin position="66"/>
        <end position="180"/>
    </location>
</feature>
<proteinExistence type="predicted"/>
<dbReference type="Gene3D" id="3.60.130.30">
    <property type="match status" value="1"/>
</dbReference>
<dbReference type="EMBL" id="VDMD01000151">
    <property type="protein sequence ID" value="TRM55410.1"/>
    <property type="molecule type" value="Genomic_DNA"/>
</dbReference>
<accession>A0A550BSA4</accession>
<gene>
    <name evidence="2" type="ORF">BD626DRAFT_444109</name>
</gene>
<feature type="compositionally biased region" description="Low complexity" evidence="1">
    <location>
        <begin position="78"/>
        <end position="96"/>
    </location>
</feature>
<organism evidence="2 3">
    <name type="scientific">Schizophyllum amplum</name>
    <dbReference type="NCBI Taxonomy" id="97359"/>
    <lineage>
        <taxon>Eukaryota</taxon>
        <taxon>Fungi</taxon>
        <taxon>Dikarya</taxon>
        <taxon>Basidiomycota</taxon>
        <taxon>Agaricomycotina</taxon>
        <taxon>Agaricomycetes</taxon>
        <taxon>Agaricomycetidae</taxon>
        <taxon>Agaricales</taxon>
        <taxon>Schizophyllaceae</taxon>
        <taxon>Schizophyllum</taxon>
    </lineage>
</organism>
<evidence type="ECO:0000256" key="1">
    <source>
        <dbReference type="SAM" id="MobiDB-lite"/>
    </source>
</evidence>